<comment type="function">
    <text evidence="5">Catalyzes the oxidation of either pyridoxine 5'-phosphate (PNP) or pyridoxamine 5'-phosphate (PMP) into pyridoxal 5'-phosphate (PLP).</text>
</comment>
<dbReference type="Pfam" id="PF10590">
    <property type="entry name" value="PNP_phzG_C"/>
    <property type="match status" value="1"/>
</dbReference>
<dbReference type="PANTHER" id="PTHR10851">
    <property type="entry name" value="PYRIDOXINE-5-PHOSPHATE OXIDASE"/>
    <property type="match status" value="1"/>
</dbReference>
<feature type="binding site" evidence="5">
    <location>
        <position position="180"/>
    </location>
    <ligand>
        <name>FMN</name>
        <dbReference type="ChEBI" id="CHEBI:58210"/>
    </ligand>
</feature>
<evidence type="ECO:0000256" key="2">
    <source>
        <dbReference type="ARBA" id="ARBA00022630"/>
    </source>
</evidence>
<feature type="binding site" evidence="5">
    <location>
        <begin position="125"/>
        <end position="126"/>
    </location>
    <ligand>
        <name>FMN</name>
        <dbReference type="ChEBI" id="CHEBI:58210"/>
    </ligand>
</feature>
<evidence type="ECO:0000256" key="1">
    <source>
        <dbReference type="ARBA" id="ARBA00007301"/>
    </source>
</evidence>
<keyword evidence="2 5" id="KW-0285">Flavoprotein</keyword>
<feature type="binding site" evidence="5">
    <location>
        <position position="90"/>
    </location>
    <ligand>
        <name>FMN</name>
        <dbReference type="ChEBI" id="CHEBI:58210"/>
    </ligand>
</feature>
<evidence type="ECO:0000313" key="8">
    <source>
        <dbReference type="EMBL" id="MEN3067431.1"/>
    </source>
</evidence>
<dbReference type="NCBIfam" id="TIGR00558">
    <property type="entry name" value="pdxH"/>
    <property type="match status" value="1"/>
</dbReference>
<dbReference type="InterPro" id="IPR012349">
    <property type="entry name" value="Split_barrel_FMN-bd"/>
</dbReference>
<comment type="catalytic activity">
    <reaction evidence="5">
        <text>pyridoxamine 5'-phosphate + O2 + H2O = pyridoxal 5'-phosphate + H2O2 + NH4(+)</text>
        <dbReference type="Rhea" id="RHEA:15817"/>
        <dbReference type="ChEBI" id="CHEBI:15377"/>
        <dbReference type="ChEBI" id="CHEBI:15379"/>
        <dbReference type="ChEBI" id="CHEBI:16240"/>
        <dbReference type="ChEBI" id="CHEBI:28938"/>
        <dbReference type="ChEBI" id="CHEBI:58451"/>
        <dbReference type="ChEBI" id="CHEBI:597326"/>
        <dbReference type="EC" id="1.4.3.5"/>
    </reaction>
</comment>
<comment type="subunit">
    <text evidence="5">Homodimer.</text>
</comment>
<comment type="caution">
    <text evidence="8">The sequence shown here is derived from an EMBL/GenBank/DDBJ whole genome shotgun (WGS) entry which is preliminary data.</text>
</comment>
<dbReference type="SUPFAM" id="SSF50475">
    <property type="entry name" value="FMN-binding split barrel"/>
    <property type="match status" value="1"/>
</dbReference>
<evidence type="ECO:0000259" key="6">
    <source>
        <dbReference type="Pfam" id="PF01243"/>
    </source>
</evidence>
<feature type="binding site" evidence="5">
    <location>
        <position position="51"/>
    </location>
    <ligand>
        <name>substrate</name>
    </ligand>
</feature>
<dbReference type="EMBL" id="JBDIVE010000001">
    <property type="protein sequence ID" value="MEN3067431.1"/>
    <property type="molecule type" value="Genomic_DNA"/>
</dbReference>
<keyword evidence="9" id="KW-1185">Reference proteome</keyword>
<proteinExistence type="inferred from homology"/>
<gene>
    <name evidence="5 8" type="primary">pdxH</name>
    <name evidence="8" type="ORF">ABDB84_03000</name>
</gene>
<keyword evidence="3 5" id="KW-0288">FMN</keyword>
<dbReference type="Pfam" id="PF01243">
    <property type="entry name" value="PNPOx_N"/>
    <property type="match status" value="1"/>
</dbReference>
<accession>A0ABU9YUM0</accession>
<feature type="binding site" evidence="5">
    <location>
        <position position="68"/>
    </location>
    <ligand>
        <name>FMN</name>
        <dbReference type="ChEBI" id="CHEBI:58210"/>
    </ligand>
</feature>
<dbReference type="InterPro" id="IPR000659">
    <property type="entry name" value="Pyridox_Oxase"/>
</dbReference>
<feature type="binding site" evidence="5">
    <location>
        <position position="116"/>
    </location>
    <ligand>
        <name>substrate</name>
    </ligand>
</feature>
<evidence type="ECO:0000313" key="9">
    <source>
        <dbReference type="Proteomes" id="UP001410394"/>
    </source>
</evidence>
<keyword evidence="4 5" id="KW-0560">Oxidoreductase</keyword>
<dbReference type="PANTHER" id="PTHR10851:SF0">
    <property type="entry name" value="PYRIDOXINE-5'-PHOSPHATE OXIDASE"/>
    <property type="match status" value="1"/>
</dbReference>
<feature type="domain" description="Pyridoxamine 5'-phosphate oxidase N-terminal" evidence="6">
    <location>
        <begin position="18"/>
        <end position="143"/>
    </location>
</feature>
<evidence type="ECO:0000256" key="3">
    <source>
        <dbReference type="ARBA" id="ARBA00022643"/>
    </source>
</evidence>
<dbReference type="RefSeq" id="WP_345918196.1">
    <property type="nucleotide sequence ID" value="NZ_JBDIVE010000001.1"/>
</dbReference>
<feature type="binding site" evidence="5">
    <location>
        <position position="112"/>
    </location>
    <ligand>
        <name>substrate</name>
    </ligand>
</feature>
<feature type="domain" description="Pyridoxine 5'-phosphate oxidase dimerisation C-terminal" evidence="7">
    <location>
        <begin position="157"/>
        <end position="198"/>
    </location>
</feature>
<feature type="binding site" evidence="5">
    <location>
        <begin position="176"/>
        <end position="178"/>
    </location>
    <ligand>
        <name>substrate</name>
    </ligand>
</feature>
<comment type="cofactor">
    <cofactor evidence="5">
        <name>FMN</name>
        <dbReference type="ChEBI" id="CHEBI:58210"/>
    </cofactor>
    <text evidence="5">Binds 1 FMN per subunit.</text>
</comment>
<dbReference type="EC" id="1.4.3.5" evidence="5"/>
<feature type="binding site" evidence="5">
    <location>
        <begin position="46"/>
        <end position="51"/>
    </location>
    <ligand>
        <name>FMN</name>
        <dbReference type="ChEBI" id="CHEBI:58210"/>
    </ligand>
</feature>
<feature type="binding site" evidence="5">
    <location>
        <position position="108"/>
    </location>
    <ligand>
        <name>substrate</name>
    </ligand>
</feature>
<dbReference type="Gene3D" id="2.30.110.10">
    <property type="entry name" value="Electron Transport, Fmn-binding Protein, Chain A"/>
    <property type="match status" value="1"/>
</dbReference>
<dbReference type="NCBIfam" id="NF004231">
    <property type="entry name" value="PRK05679.1"/>
    <property type="match status" value="1"/>
</dbReference>
<keyword evidence="5" id="KW-0664">Pyridoxine biosynthesis</keyword>
<evidence type="ECO:0000256" key="5">
    <source>
        <dbReference type="HAMAP-Rule" id="MF_01629"/>
    </source>
</evidence>
<dbReference type="PIRSF" id="PIRSF000190">
    <property type="entry name" value="Pyd_amn-ph_oxd"/>
    <property type="match status" value="1"/>
</dbReference>
<name>A0ABU9YUM0_9RHOO</name>
<protein>
    <recommendedName>
        <fullName evidence="5">Pyridoxine/pyridoxamine 5'-phosphate oxidase</fullName>
        <ecNumber evidence="5">1.4.3.5</ecNumber>
    </recommendedName>
    <alternativeName>
        <fullName evidence="5">PNP/PMP oxidase</fullName>
        <shortName evidence="5">PNPOx</shortName>
    </alternativeName>
    <alternativeName>
        <fullName evidence="5">Pyridoxal 5'-phosphate synthase</fullName>
    </alternativeName>
</protein>
<sequence length="198" mass="22513">MSEQTTTTELITHFQQWLDEAIKSEPDEPTAMSLATADPSGMPSLRMVLLKHADEAGFVFYTNLGSQKAHELQANPQAALCFHWKSLQRQVRVQGRVEPVTEAEADAYFASRARDSRIGAWASKQSQPMDGRFALERRVAEYALKFGIGEIPRPEFWSGFRVVPSVIEFWKAGAFRLHERTRYERQADGHWLGSNLFP</sequence>
<reference evidence="8 9" key="1">
    <citation type="journal article" date="2018" name="Int. J. Syst. Evol. Microbiol.">
        <title>Uliginosibacterium sediminicola sp. nov., isolated from freshwater sediment.</title>
        <authorList>
            <person name="Hwang W.M."/>
            <person name="Kim S.M."/>
            <person name="Kang K."/>
            <person name="Ahn T.Y."/>
        </authorList>
    </citation>
    <scope>NUCLEOTIDE SEQUENCE [LARGE SCALE GENOMIC DNA]</scope>
    <source>
        <strain evidence="8 9">M1-21</strain>
    </source>
</reference>
<organism evidence="8 9">
    <name type="scientific">Uliginosibacterium sediminicola</name>
    <dbReference type="NCBI Taxonomy" id="2024550"/>
    <lineage>
        <taxon>Bacteria</taxon>
        <taxon>Pseudomonadati</taxon>
        <taxon>Pseudomonadota</taxon>
        <taxon>Betaproteobacteria</taxon>
        <taxon>Rhodocyclales</taxon>
        <taxon>Zoogloeaceae</taxon>
        <taxon>Uliginosibacterium</taxon>
    </lineage>
</organism>
<dbReference type="InterPro" id="IPR019576">
    <property type="entry name" value="Pyridoxamine_oxidase_dimer_C"/>
</dbReference>
<feature type="binding site" evidence="5">
    <location>
        <position position="170"/>
    </location>
    <ligand>
        <name>FMN</name>
        <dbReference type="ChEBI" id="CHEBI:58210"/>
    </ligand>
</feature>
<comment type="pathway">
    <text evidence="5">Cofactor metabolism; pyridoxal 5'-phosphate salvage; pyridoxal 5'-phosphate from pyridoxamine 5'-phosphate: step 1/1.</text>
</comment>
<dbReference type="Proteomes" id="UP001410394">
    <property type="component" value="Unassembled WGS sequence"/>
</dbReference>
<comment type="caution">
    <text evidence="5">Lacks conserved residue(s) required for the propagation of feature annotation.</text>
</comment>
<evidence type="ECO:0000256" key="4">
    <source>
        <dbReference type="ARBA" id="ARBA00023002"/>
    </source>
</evidence>
<dbReference type="InterPro" id="IPR011576">
    <property type="entry name" value="Pyridox_Oxase_N"/>
</dbReference>
<comment type="catalytic activity">
    <reaction evidence="5">
        <text>pyridoxine 5'-phosphate + O2 = pyridoxal 5'-phosphate + H2O2</text>
        <dbReference type="Rhea" id="RHEA:15149"/>
        <dbReference type="ChEBI" id="CHEBI:15379"/>
        <dbReference type="ChEBI" id="CHEBI:16240"/>
        <dbReference type="ChEBI" id="CHEBI:58589"/>
        <dbReference type="ChEBI" id="CHEBI:597326"/>
        <dbReference type="EC" id="1.4.3.5"/>
    </reaction>
</comment>
<feature type="binding site" evidence="5">
    <location>
        <begin position="61"/>
        <end position="62"/>
    </location>
    <ligand>
        <name>FMN</name>
        <dbReference type="ChEBI" id="CHEBI:58210"/>
    </ligand>
</feature>
<evidence type="ECO:0000259" key="7">
    <source>
        <dbReference type="Pfam" id="PF10590"/>
    </source>
</evidence>
<dbReference type="GO" id="GO:0004733">
    <property type="term" value="F:pyridoxamine phosphate oxidase activity"/>
    <property type="evidence" value="ECO:0007669"/>
    <property type="project" value="UniProtKB-EC"/>
</dbReference>
<dbReference type="HAMAP" id="MF_01629">
    <property type="entry name" value="PdxH"/>
    <property type="match status" value="1"/>
</dbReference>
<comment type="pathway">
    <text evidence="5">Cofactor metabolism; pyridoxal 5'-phosphate salvage; pyridoxal 5'-phosphate from pyridoxine 5'-phosphate: step 1/1.</text>
</comment>
<comment type="similarity">
    <text evidence="1 5">Belongs to the pyridoxamine 5'-phosphate oxidase family.</text>
</comment>